<dbReference type="InterPro" id="IPR034154">
    <property type="entry name" value="TOPRIM_DnaG/twinkle"/>
</dbReference>
<evidence type="ECO:0000313" key="9">
    <source>
        <dbReference type="EMBL" id="UVI38215.1"/>
    </source>
</evidence>
<evidence type="ECO:0000256" key="3">
    <source>
        <dbReference type="ARBA" id="ARBA00022679"/>
    </source>
</evidence>
<evidence type="ECO:0000313" key="10">
    <source>
        <dbReference type="Proteomes" id="UP001065265"/>
    </source>
</evidence>
<dbReference type="InterPro" id="IPR055570">
    <property type="entry name" value="DUF7146"/>
</dbReference>
<protein>
    <submittedName>
        <fullName evidence="9">Toprim domain-containing protein</fullName>
    </submittedName>
</protein>
<feature type="domain" description="DUF7146" evidence="8">
    <location>
        <begin position="102"/>
        <end position="201"/>
    </location>
</feature>
<reference evidence="9" key="1">
    <citation type="submission" date="2022-02" db="EMBL/GenBank/DDBJ databases">
        <title>Qipengyuania spongiae sp. nov., isolated from marine sponge.</title>
        <authorList>
            <person name="Li Z."/>
            <person name="Zhang M."/>
        </authorList>
    </citation>
    <scope>NUCLEOTIDE SEQUENCE</scope>
    <source>
        <strain evidence="9">PHS-Z21</strain>
    </source>
</reference>
<evidence type="ECO:0000256" key="2">
    <source>
        <dbReference type="ARBA" id="ARBA00022515"/>
    </source>
</evidence>
<keyword evidence="3" id="KW-0808">Transferase</keyword>
<evidence type="ECO:0000256" key="1">
    <source>
        <dbReference type="ARBA" id="ARBA00022478"/>
    </source>
</evidence>
<dbReference type="Gene3D" id="3.90.580.10">
    <property type="entry name" value="Zinc finger, CHC2-type domain"/>
    <property type="match status" value="1"/>
</dbReference>
<keyword evidence="2" id="KW-0639">Primosome</keyword>
<dbReference type="RefSeq" id="WP_199503050.1">
    <property type="nucleotide sequence ID" value="NZ_CP092471.1"/>
</dbReference>
<keyword evidence="4" id="KW-0548">Nucleotidyltransferase</keyword>
<evidence type="ECO:0000256" key="6">
    <source>
        <dbReference type="ARBA" id="ARBA00023163"/>
    </source>
</evidence>
<evidence type="ECO:0000256" key="5">
    <source>
        <dbReference type="ARBA" id="ARBA00022705"/>
    </source>
</evidence>
<evidence type="ECO:0000259" key="7">
    <source>
        <dbReference type="Pfam" id="PF13362"/>
    </source>
</evidence>
<evidence type="ECO:0000256" key="4">
    <source>
        <dbReference type="ARBA" id="ARBA00022695"/>
    </source>
</evidence>
<gene>
    <name evidence="9" type="ORF">L1F33_07980</name>
</gene>
<dbReference type="InterPro" id="IPR036977">
    <property type="entry name" value="DNA_primase_Znf_CHC2"/>
</dbReference>
<dbReference type="Proteomes" id="UP001065265">
    <property type="component" value="Chromosome"/>
</dbReference>
<evidence type="ECO:0000259" key="8">
    <source>
        <dbReference type="Pfam" id="PF23639"/>
    </source>
</evidence>
<sequence length="302" mass="33213">MDQHRTSQFQGMQLETRARKIVEQLGGTWSHSRGMCCCPAHDDRNPSLSITLGKRAILVHCFAGCANEAVIEAMAGNGIRIADLFDGTSDPIETEPREEVANRNALRLWREASTIAGSPVERYLETRGITISSTELRFHPRMPLGPKGAVRFLPAMIAAVRSDAGILALHRSFLNLEKSSLASFDQPRRALGSPGSGAVRFAYPDEGRLGLAEGNETALSAMQMFNVPCWATLGNERFGQVTIPESVRQLYLFVDNDAGGRLAEERARNAYACEGRLIVTRRPQQTGDDWNDVLMRSVRAAV</sequence>
<dbReference type="Pfam" id="PF13362">
    <property type="entry name" value="Toprim_3"/>
    <property type="match status" value="1"/>
</dbReference>
<keyword evidence="1" id="KW-0240">DNA-directed RNA polymerase</keyword>
<dbReference type="InterPro" id="IPR006171">
    <property type="entry name" value="TOPRIM_dom"/>
</dbReference>
<proteinExistence type="predicted"/>
<accession>A0ABY5SV61</accession>
<organism evidence="9 10">
    <name type="scientific">Qipengyuania spongiae</name>
    <dbReference type="NCBI Taxonomy" id="2909673"/>
    <lineage>
        <taxon>Bacteria</taxon>
        <taxon>Pseudomonadati</taxon>
        <taxon>Pseudomonadota</taxon>
        <taxon>Alphaproteobacteria</taxon>
        <taxon>Sphingomonadales</taxon>
        <taxon>Erythrobacteraceae</taxon>
        <taxon>Qipengyuania</taxon>
    </lineage>
</organism>
<feature type="domain" description="Toprim" evidence="7">
    <location>
        <begin position="209"/>
        <end position="297"/>
    </location>
</feature>
<dbReference type="EMBL" id="CP092471">
    <property type="protein sequence ID" value="UVI38215.1"/>
    <property type="molecule type" value="Genomic_DNA"/>
</dbReference>
<dbReference type="SUPFAM" id="SSF57783">
    <property type="entry name" value="Zinc beta-ribbon"/>
    <property type="match status" value="1"/>
</dbReference>
<keyword evidence="6" id="KW-0804">Transcription</keyword>
<dbReference type="Pfam" id="PF23639">
    <property type="entry name" value="DUF7146"/>
    <property type="match status" value="1"/>
</dbReference>
<dbReference type="CDD" id="cd01029">
    <property type="entry name" value="TOPRIM_primases"/>
    <property type="match status" value="1"/>
</dbReference>
<dbReference type="Gene3D" id="3.40.1360.10">
    <property type="match status" value="1"/>
</dbReference>
<keyword evidence="10" id="KW-1185">Reference proteome</keyword>
<name>A0ABY5SV61_9SPHN</name>
<keyword evidence="5" id="KW-0235">DNA replication</keyword>